<proteinExistence type="predicted"/>
<dbReference type="AlphaFoldDB" id="A0A2M7AQ87"/>
<evidence type="ECO:0000313" key="1">
    <source>
        <dbReference type="EMBL" id="PIU71796.1"/>
    </source>
</evidence>
<protein>
    <recommendedName>
        <fullName evidence="3">Antitoxin</fullName>
    </recommendedName>
</protein>
<comment type="caution">
    <text evidence="1">The sequence shown here is derived from an EMBL/GenBank/DDBJ whole genome shotgun (WGS) entry which is preliminary data.</text>
</comment>
<accession>A0A2M7AQ87</accession>
<organism evidence="1 2">
    <name type="scientific">Candidatus Woesebacteria bacterium CG06_land_8_20_14_3_00_39_27</name>
    <dbReference type="NCBI Taxonomy" id="1975057"/>
    <lineage>
        <taxon>Bacteria</taxon>
        <taxon>Candidatus Woeseibacteriota</taxon>
    </lineage>
</organism>
<gene>
    <name evidence="1" type="ORF">COS80_01280</name>
</gene>
<dbReference type="Proteomes" id="UP000230972">
    <property type="component" value="Unassembled WGS sequence"/>
</dbReference>
<name>A0A2M7AQ87_9BACT</name>
<sequence>MNIVVSISDFRNNLSDYIDLIGAGEKDILVKDEKKNKVVGVFFVPKKEEFDWDEYVKFVKGLAGSGLLASKEDEMTRRKFRADINKRFRQALNR</sequence>
<reference evidence="2" key="1">
    <citation type="submission" date="2017-09" db="EMBL/GenBank/DDBJ databases">
        <title>Depth-based differentiation of microbial function through sediment-hosted aquifers and enrichment of novel symbionts in the deep terrestrial subsurface.</title>
        <authorList>
            <person name="Probst A.J."/>
            <person name="Ladd B."/>
            <person name="Jarett J.K."/>
            <person name="Geller-Mcgrath D.E."/>
            <person name="Sieber C.M.K."/>
            <person name="Emerson J.B."/>
            <person name="Anantharaman K."/>
            <person name="Thomas B.C."/>
            <person name="Malmstrom R."/>
            <person name="Stieglmeier M."/>
            <person name="Klingl A."/>
            <person name="Woyke T."/>
            <person name="Ryan C.M."/>
            <person name="Banfield J.F."/>
        </authorList>
    </citation>
    <scope>NUCLEOTIDE SEQUENCE [LARGE SCALE GENOMIC DNA]</scope>
</reference>
<dbReference type="EMBL" id="PEWC01000028">
    <property type="protein sequence ID" value="PIU71796.1"/>
    <property type="molecule type" value="Genomic_DNA"/>
</dbReference>
<evidence type="ECO:0000313" key="2">
    <source>
        <dbReference type="Proteomes" id="UP000230972"/>
    </source>
</evidence>
<evidence type="ECO:0008006" key="3">
    <source>
        <dbReference type="Google" id="ProtNLM"/>
    </source>
</evidence>